<protein>
    <submittedName>
        <fullName evidence="1">Uncharacterized protein</fullName>
    </submittedName>
</protein>
<evidence type="ECO:0000313" key="2">
    <source>
        <dbReference type="Proteomes" id="UP000659223"/>
    </source>
</evidence>
<name>A0ABQ2ZA04_9ACTN</name>
<comment type="caution">
    <text evidence="1">The sequence shown here is derived from an EMBL/GenBank/DDBJ whole genome shotgun (WGS) entry which is preliminary data.</text>
</comment>
<dbReference type="Proteomes" id="UP000659223">
    <property type="component" value="Unassembled WGS sequence"/>
</dbReference>
<reference evidence="2" key="1">
    <citation type="journal article" date="2019" name="Int. J. Syst. Evol. Microbiol.">
        <title>The Global Catalogue of Microorganisms (GCM) 10K type strain sequencing project: providing services to taxonomists for standard genome sequencing and annotation.</title>
        <authorList>
            <consortium name="The Broad Institute Genomics Platform"/>
            <consortium name="The Broad Institute Genome Sequencing Center for Infectious Disease"/>
            <person name="Wu L."/>
            <person name="Ma J."/>
        </authorList>
    </citation>
    <scope>NUCLEOTIDE SEQUENCE [LARGE SCALE GENOMIC DNA]</scope>
    <source>
        <strain evidence="2">JCM 4586</strain>
    </source>
</reference>
<dbReference type="EMBL" id="BMUT01000017">
    <property type="protein sequence ID" value="GGY05942.1"/>
    <property type="molecule type" value="Genomic_DNA"/>
</dbReference>
<organism evidence="1 2">
    <name type="scientific">Streptomyces hiroshimensis</name>
    <dbReference type="NCBI Taxonomy" id="66424"/>
    <lineage>
        <taxon>Bacteria</taxon>
        <taxon>Bacillati</taxon>
        <taxon>Actinomycetota</taxon>
        <taxon>Actinomycetes</taxon>
        <taxon>Kitasatosporales</taxon>
        <taxon>Streptomycetaceae</taxon>
        <taxon>Streptomyces</taxon>
    </lineage>
</organism>
<evidence type="ECO:0000313" key="1">
    <source>
        <dbReference type="EMBL" id="GGY05942.1"/>
    </source>
</evidence>
<gene>
    <name evidence="1" type="ORF">GCM10010324_61020</name>
</gene>
<keyword evidence="2" id="KW-1185">Reference proteome</keyword>
<accession>A0ABQ2ZA04</accession>
<sequence>MTPEPSLQAFHSGVPGGSLLPWSQLTFAFQRPEVPGFRGGRYALPRTLVWSKRHIRRSGAHGEIRGAPDGGTDVKE</sequence>
<proteinExistence type="predicted"/>